<feature type="region of interest" description="Disordered" evidence="1">
    <location>
        <begin position="980"/>
        <end position="1001"/>
    </location>
</feature>
<dbReference type="AlphaFoldDB" id="A0A485LQI8"/>
<gene>
    <name evidence="3" type="primary">Aste57867_23889</name>
    <name evidence="2" type="ORF">As57867_023816</name>
    <name evidence="3" type="ORF">ASTE57867_23889</name>
</gene>
<feature type="compositionally biased region" description="Pro residues" evidence="1">
    <location>
        <begin position="230"/>
        <end position="247"/>
    </location>
</feature>
<proteinExistence type="predicted"/>
<dbReference type="OrthoDB" id="76380at2759"/>
<feature type="compositionally biased region" description="Basic and acidic residues" evidence="1">
    <location>
        <begin position="75"/>
        <end position="86"/>
    </location>
</feature>
<feature type="compositionally biased region" description="Low complexity" evidence="1">
    <location>
        <begin position="632"/>
        <end position="649"/>
    </location>
</feature>
<feature type="compositionally biased region" description="Basic and acidic residues" evidence="1">
    <location>
        <begin position="31"/>
        <end position="41"/>
    </location>
</feature>
<feature type="region of interest" description="Disordered" evidence="1">
    <location>
        <begin position="541"/>
        <end position="862"/>
    </location>
</feature>
<evidence type="ECO:0000313" key="4">
    <source>
        <dbReference type="Proteomes" id="UP000332933"/>
    </source>
</evidence>
<feature type="compositionally biased region" description="Pro residues" evidence="1">
    <location>
        <begin position="984"/>
        <end position="997"/>
    </location>
</feature>
<protein>
    <submittedName>
        <fullName evidence="3">Aste57867_23889 protein</fullName>
    </submittedName>
</protein>
<evidence type="ECO:0000256" key="1">
    <source>
        <dbReference type="SAM" id="MobiDB-lite"/>
    </source>
</evidence>
<feature type="compositionally biased region" description="Basic and acidic residues" evidence="1">
    <location>
        <begin position="9"/>
        <end position="21"/>
    </location>
</feature>
<feature type="compositionally biased region" description="Low complexity" evidence="1">
    <location>
        <begin position="741"/>
        <end position="751"/>
    </location>
</feature>
<reference evidence="3 4" key="1">
    <citation type="submission" date="2019-03" db="EMBL/GenBank/DDBJ databases">
        <authorList>
            <person name="Gaulin E."/>
            <person name="Dumas B."/>
        </authorList>
    </citation>
    <scope>NUCLEOTIDE SEQUENCE [LARGE SCALE GENOMIC DNA]</scope>
    <source>
        <strain evidence="3">CBS 568.67</strain>
    </source>
</reference>
<organism evidence="3 4">
    <name type="scientific">Aphanomyces stellatus</name>
    <dbReference type="NCBI Taxonomy" id="120398"/>
    <lineage>
        <taxon>Eukaryota</taxon>
        <taxon>Sar</taxon>
        <taxon>Stramenopiles</taxon>
        <taxon>Oomycota</taxon>
        <taxon>Saprolegniomycetes</taxon>
        <taxon>Saprolegniales</taxon>
        <taxon>Verrucalvaceae</taxon>
        <taxon>Aphanomyces</taxon>
    </lineage>
</organism>
<feature type="compositionally biased region" description="Basic and acidic residues" evidence="1">
    <location>
        <begin position="541"/>
        <end position="566"/>
    </location>
</feature>
<feature type="compositionally biased region" description="Low complexity" evidence="1">
    <location>
        <begin position="248"/>
        <end position="257"/>
    </location>
</feature>
<dbReference type="EMBL" id="VJMH01007322">
    <property type="protein sequence ID" value="KAF0684102.1"/>
    <property type="molecule type" value="Genomic_DNA"/>
</dbReference>
<feature type="compositionally biased region" description="Low complexity" evidence="1">
    <location>
        <begin position="594"/>
        <end position="607"/>
    </location>
</feature>
<feature type="compositionally biased region" description="Basic and acidic residues" evidence="1">
    <location>
        <begin position="322"/>
        <end position="335"/>
    </location>
</feature>
<feature type="compositionally biased region" description="Basic and acidic residues" evidence="1">
    <location>
        <begin position="299"/>
        <end position="308"/>
    </location>
</feature>
<feature type="compositionally biased region" description="Low complexity" evidence="1">
    <location>
        <begin position="202"/>
        <end position="215"/>
    </location>
</feature>
<feature type="compositionally biased region" description="Gly residues" evidence="1">
    <location>
        <begin position="42"/>
        <end position="58"/>
    </location>
</feature>
<dbReference type="Proteomes" id="UP000332933">
    <property type="component" value="Unassembled WGS sequence"/>
</dbReference>
<feature type="compositionally biased region" description="Pro residues" evidence="1">
    <location>
        <begin position="435"/>
        <end position="458"/>
    </location>
</feature>
<keyword evidence="4" id="KW-1185">Reference proteome</keyword>
<feature type="region of interest" description="Disordered" evidence="1">
    <location>
        <begin position="1"/>
        <end position="308"/>
    </location>
</feature>
<dbReference type="EMBL" id="CAADRA010007348">
    <property type="protein sequence ID" value="VFU00532.1"/>
    <property type="molecule type" value="Genomic_DNA"/>
</dbReference>
<feature type="region of interest" description="Disordered" evidence="1">
    <location>
        <begin position="322"/>
        <end position="458"/>
    </location>
</feature>
<name>A0A485LQI8_9STRA</name>
<sequence>MPQPWDGGESAREQQRRRQNEYHAALAEQVRTQEAKKRAERAGGGGTEPAGQGGGLFAGLGQNHSVGNKSYARGHHVEKMTAELKRQGAQPQPPQGGGAVAEVLPQYNAPTGEYPPGQHGYTQQQQQASYPDIPQGYNHPGQMQPPPPTTGYHHPTHHQFLPQGQFDAQMPPHQQPMYGEPMANRSNPWQPPGPSDAFHATYPPHQQPHMPQPYQGYAQPAMDDVSHLQPLPPPPHVQTHPSPPPPSHVHQQPPTSSHGRRHAVHPSDGGDRRNAQVEAQAFLKQQMEDKLRRKKEEKRKKDEEERLELQRIEKELKAQAEAYEAEKRSKQKDAIAKQQQLEADLRVKQDEELKKNPKHRHKLHAEGDSTDMPQGGGVVLNTNQMLSPRDQVPPMQWNGPPQQHHPQFQQQNFQQQQTPRDQERAMYGQPQQYEPGPPPFGSPPFGDPGYHPPPFEPPMYAPPPTMHGFVPPRMQHMPSMSKLQAFPLQASLSTGNIFVDERLQMLATELARQRALVEQLVSPPSMGRAMGGGGVTTEDFERLRREMQDELDRRDAQHKQELETWKQRAAALERPPTSDQPNLLQPEQQKKSRLALQASQASQLQGSPPSPQIAFPGATGQYKMGHAPDKTSGSLPSPLRRSSNNNISPQKPFPGATGRYKMHTSPPKSVGPDSNNNDDDEVQRSPQKPFPGANGRYNLQTQAAVGRGSEASPGKPFETRKASPLSKPFPGANGRYQVAQPASSNKKSSSPAKKRVSYPDNNTMDEPPSPPQKPFPGDRGQDNPAKPARREPETKRSASTKHVATVPPPSLHLSSEKPFPGAHGHYNIQAATTKKAPPSPRKTNVPAAPSPRKRAGQPAVSTKPKPFAVVNLLDSSLDGPSDFIRGGVEASLTNLQCESRMIYFNGHVDEPPLDAVHATILEEQETTDDITDEVELKNLSTSVTSQVGLQANCNATTVLASGGSQHATITYTKSTVMTKTPREVLPPPPPYPPPSPSPKARAMSLTAKTRPTRSSIGFVTTPTATASSPPQTTLVDSGIEDEDALVAAAIFRVHVLAPSVFDSERYDNPRTTQPNNALSTESSFDIDDLFEKNTARCQLLERLERREGAPDHVEELVSTFRALQSRKGSTRAATEQDTVHATSKWVNSPVPRWLDK</sequence>
<reference evidence="2" key="2">
    <citation type="submission" date="2019-06" db="EMBL/GenBank/DDBJ databases">
        <title>Genomics analysis of Aphanomyces spp. identifies a new class of oomycete effector associated with host adaptation.</title>
        <authorList>
            <person name="Gaulin E."/>
        </authorList>
    </citation>
    <scope>NUCLEOTIDE SEQUENCE</scope>
    <source>
        <strain evidence="2">CBS 578.67</strain>
    </source>
</reference>
<feature type="compositionally biased region" description="Polar residues" evidence="1">
    <location>
        <begin position="577"/>
        <end position="587"/>
    </location>
</feature>
<evidence type="ECO:0000313" key="3">
    <source>
        <dbReference type="EMBL" id="VFU00532.1"/>
    </source>
</evidence>
<accession>A0A485LQI8</accession>
<feature type="compositionally biased region" description="Low complexity" evidence="1">
    <location>
        <begin position="400"/>
        <end position="417"/>
    </location>
</feature>
<feature type="compositionally biased region" description="Basic and acidic residues" evidence="1">
    <location>
        <begin position="343"/>
        <end position="355"/>
    </location>
</feature>
<evidence type="ECO:0000313" key="2">
    <source>
        <dbReference type="EMBL" id="KAF0684102.1"/>
    </source>
</evidence>